<dbReference type="Ensembl" id="ENSMODT00000007920.4">
    <property type="protein sequence ID" value="ENSMODP00000007763.4"/>
    <property type="gene ID" value="ENSMODG00000006260.4"/>
</dbReference>
<dbReference type="InParanoid" id="F7FE16"/>
<dbReference type="Pfam" id="PF00059">
    <property type="entry name" value="Lectin_C"/>
    <property type="match status" value="1"/>
</dbReference>
<comment type="subcellular location">
    <subcellularLocation>
        <location evidence="1">Membrane</location>
        <topology evidence="1">Single-pass type II membrane protein</topology>
    </subcellularLocation>
</comment>
<evidence type="ECO:0000256" key="5">
    <source>
        <dbReference type="ARBA" id="ARBA00023136"/>
    </source>
</evidence>
<dbReference type="GO" id="GO:0042802">
    <property type="term" value="F:identical protein binding"/>
    <property type="evidence" value="ECO:0007669"/>
    <property type="project" value="Ensembl"/>
</dbReference>
<dbReference type="HOGENOM" id="CLU_049894_2_0_1"/>
<dbReference type="InterPro" id="IPR050111">
    <property type="entry name" value="C-type_lectin/snaclec_domain"/>
</dbReference>
<evidence type="ECO:0000256" key="3">
    <source>
        <dbReference type="ARBA" id="ARBA00022734"/>
    </source>
</evidence>
<dbReference type="CDD" id="cd03590">
    <property type="entry name" value="CLECT_DC-SIGN_like"/>
    <property type="match status" value="1"/>
</dbReference>
<reference evidence="12" key="2">
    <citation type="submission" date="2025-08" db="UniProtKB">
        <authorList>
            <consortium name="Ensembl"/>
        </authorList>
    </citation>
    <scope>IDENTIFICATION</scope>
</reference>
<evidence type="ECO:0000256" key="6">
    <source>
        <dbReference type="ARBA" id="ARBA00023157"/>
    </source>
</evidence>
<evidence type="ECO:0000256" key="1">
    <source>
        <dbReference type="ARBA" id="ARBA00004606"/>
    </source>
</evidence>
<gene>
    <name evidence="12" type="primary">ASGR1</name>
</gene>
<name>F7FE16_MONDO</name>
<evidence type="ECO:0000256" key="4">
    <source>
        <dbReference type="ARBA" id="ARBA00022989"/>
    </source>
</evidence>
<dbReference type="STRING" id="13616.ENSMODP00000007763"/>
<dbReference type="eggNOG" id="KOG4297">
    <property type="taxonomic scope" value="Eukaryota"/>
</dbReference>
<evidence type="ECO:0000313" key="13">
    <source>
        <dbReference type="Proteomes" id="UP000002280"/>
    </source>
</evidence>
<keyword evidence="2 10" id="KW-0812">Transmembrane</keyword>
<dbReference type="PROSITE" id="PS50041">
    <property type="entry name" value="C_TYPE_LECTIN_2"/>
    <property type="match status" value="1"/>
</dbReference>
<evidence type="ECO:0000256" key="10">
    <source>
        <dbReference type="SAM" id="Phobius"/>
    </source>
</evidence>
<dbReference type="PANTHER" id="PTHR22803">
    <property type="entry name" value="MANNOSE, PHOSPHOLIPASE, LECTIN RECEPTOR RELATED"/>
    <property type="match status" value="1"/>
</dbReference>
<protein>
    <submittedName>
        <fullName evidence="12">Asialoglycoprotein receptor 1</fullName>
    </submittedName>
</protein>
<evidence type="ECO:0000256" key="2">
    <source>
        <dbReference type="ARBA" id="ARBA00022692"/>
    </source>
</evidence>
<dbReference type="FunFam" id="3.10.100.10:FF:000041">
    <property type="entry name" value="Asialoglycoprotein receptor 1"/>
    <property type="match status" value="1"/>
</dbReference>
<evidence type="ECO:0000256" key="9">
    <source>
        <dbReference type="SAM" id="MobiDB-lite"/>
    </source>
</evidence>
<keyword evidence="4 10" id="KW-1133">Transmembrane helix</keyword>
<dbReference type="InterPro" id="IPR018378">
    <property type="entry name" value="C-type_lectin_CS"/>
</dbReference>
<dbReference type="OMA" id="NGHQFSK"/>
<feature type="coiled-coil region" evidence="8">
    <location>
        <begin position="120"/>
        <end position="147"/>
    </location>
</feature>
<dbReference type="SMART" id="SM00034">
    <property type="entry name" value="CLECT"/>
    <property type="match status" value="1"/>
</dbReference>
<keyword evidence="7" id="KW-0325">Glycoprotein</keyword>
<dbReference type="GO" id="GO:0005537">
    <property type="term" value="F:D-mannose binding"/>
    <property type="evidence" value="ECO:0000318"/>
    <property type="project" value="GO_Central"/>
</dbReference>
<dbReference type="GO" id="GO:0042806">
    <property type="term" value="F:fucose binding"/>
    <property type="evidence" value="ECO:0000318"/>
    <property type="project" value="GO_Central"/>
</dbReference>
<dbReference type="GO" id="GO:0006955">
    <property type="term" value="P:immune response"/>
    <property type="evidence" value="ECO:0000318"/>
    <property type="project" value="GO_Central"/>
</dbReference>
<feature type="transmembrane region" description="Helical" evidence="10">
    <location>
        <begin position="66"/>
        <end position="85"/>
    </location>
</feature>
<dbReference type="InterPro" id="IPR033989">
    <property type="entry name" value="CD209-like_CTLD"/>
</dbReference>
<dbReference type="SUPFAM" id="SSF56436">
    <property type="entry name" value="C-type lectin-like"/>
    <property type="match status" value="1"/>
</dbReference>
<feature type="region of interest" description="Disordered" evidence="9">
    <location>
        <begin position="1"/>
        <end position="26"/>
    </location>
</feature>
<evidence type="ECO:0000259" key="11">
    <source>
        <dbReference type="PROSITE" id="PS50041"/>
    </source>
</evidence>
<organism evidence="12 13">
    <name type="scientific">Monodelphis domestica</name>
    <name type="common">Gray short-tailed opossum</name>
    <dbReference type="NCBI Taxonomy" id="13616"/>
    <lineage>
        <taxon>Eukaryota</taxon>
        <taxon>Metazoa</taxon>
        <taxon>Chordata</taxon>
        <taxon>Craniata</taxon>
        <taxon>Vertebrata</taxon>
        <taxon>Euteleostomi</taxon>
        <taxon>Mammalia</taxon>
        <taxon>Metatheria</taxon>
        <taxon>Didelphimorphia</taxon>
        <taxon>Didelphidae</taxon>
        <taxon>Monodelphis</taxon>
    </lineage>
</organism>
<dbReference type="Gene3D" id="3.10.100.10">
    <property type="entry name" value="Mannose-Binding Protein A, subunit A"/>
    <property type="match status" value="1"/>
</dbReference>
<evidence type="ECO:0000256" key="7">
    <source>
        <dbReference type="ARBA" id="ARBA00023180"/>
    </source>
</evidence>
<reference evidence="12 13" key="1">
    <citation type="journal article" date="2007" name="Nature">
        <title>Genome of the marsupial Monodelphis domestica reveals innovation in non-coding sequences.</title>
        <authorList>
            <person name="Mikkelsen T.S."/>
            <person name="Wakefield M.J."/>
            <person name="Aken B."/>
            <person name="Amemiya C.T."/>
            <person name="Chang J.L."/>
            <person name="Duke S."/>
            <person name="Garber M."/>
            <person name="Gentles A.J."/>
            <person name="Goodstadt L."/>
            <person name="Heger A."/>
            <person name="Jurka J."/>
            <person name="Kamal M."/>
            <person name="Mauceli E."/>
            <person name="Searle S.M."/>
            <person name="Sharpe T."/>
            <person name="Baker M.L."/>
            <person name="Batzer M.A."/>
            <person name="Benos P.V."/>
            <person name="Belov K."/>
            <person name="Clamp M."/>
            <person name="Cook A."/>
            <person name="Cuff J."/>
            <person name="Das R."/>
            <person name="Davidow L."/>
            <person name="Deakin J.E."/>
            <person name="Fazzari M.J."/>
            <person name="Glass J.L."/>
            <person name="Grabherr M."/>
            <person name="Greally J.M."/>
            <person name="Gu W."/>
            <person name="Hore T.A."/>
            <person name="Huttley G.A."/>
            <person name="Kleber M."/>
            <person name="Jirtle R.L."/>
            <person name="Koina E."/>
            <person name="Lee J.T."/>
            <person name="Mahony S."/>
            <person name="Marra M.A."/>
            <person name="Miller R.D."/>
            <person name="Nicholls R.D."/>
            <person name="Oda M."/>
            <person name="Papenfuss A.T."/>
            <person name="Parra Z.E."/>
            <person name="Pollock D.D."/>
            <person name="Ray D.A."/>
            <person name="Schein J.E."/>
            <person name="Speed T.P."/>
            <person name="Thompson K."/>
            <person name="VandeBerg J.L."/>
            <person name="Wade C.M."/>
            <person name="Walker J.A."/>
            <person name="Waters P.D."/>
            <person name="Webber C."/>
            <person name="Weidman J.R."/>
            <person name="Xie X."/>
            <person name="Zody M.C."/>
            <person name="Baldwin J."/>
            <person name="Abdouelleil A."/>
            <person name="Abdulkadir J."/>
            <person name="Abebe A."/>
            <person name="Abera B."/>
            <person name="Abreu J."/>
            <person name="Acer S.C."/>
            <person name="Aftuck L."/>
            <person name="Alexander A."/>
            <person name="An P."/>
            <person name="Anderson E."/>
            <person name="Anderson S."/>
            <person name="Arachi H."/>
            <person name="Azer M."/>
            <person name="Bachantsang P."/>
            <person name="Barry A."/>
            <person name="Bayul T."/>
            <person name="Berlin A."/>
            <person name="Bessette D."/>
            <person name="Bloom T."/>
            <person name="Bloom T."/>
            <person name="Boguslavskiy L."/>
            <person name="Bonnet C."/>
            <person name="Boukhgalter B."/>
            <person name="Bourzgui I."/>
            <person name="Brown A."/>
            <person name="Cahill P."/>
            <person name="Channer S."/>
            <person name="Cheshatsang Y."/>
            <person name="Chuda L."/>
            <person name="Citroen M."/>
            <person name="Collymore A."/>
            <person name="Cooke P."/>
            <person name="Costello M."/>
            <person name="D'Aco K."/>
            <person name="Daza R."/>
            <person name="De Haan G."/>
            <person name="DeGray S."/>
            <person name="DeMaso C."/>
            <person name="Dhargay N."/>
            <person name="Dooley K."/>
            <person name="Dooley E."/>
            <person name="Doricent M."/>
            <person name="Dorje P."/>
            <person name="Dorjee K."/>
            <person name="Dupes A."/>
            <person name="Elong R."/>
            <person name="Falk J."/>
            <person name="Farina A."/>
            <person name="Faro S."/>
            <person name="Ferguson D."/>
            <person name="Fisher S."/>
            <person name="Foley C.D."/>
            <person name="Franke A."/>
            <person name="Friedrich D."/>
            <person name="Gadbois L."/>
            <person name="Gearin G."/>
            <person name="Gearin C.R."/>
            <person name="Giannoukos G."/>
            <person name="Goode T."/>
            <person name="Graham J."/>
            <person name="Grandbois E."/>
            <person name="Grewal S."/>
            <person name="Gyaltsen K."/>
            <person name="Hafez N."/>
            <person name="Hagos B."/>
            <person name="Hall J."/>
            <person name="Henson C."/>
            <person name="Hollinger A."/>
            <person name="Honan T."/>
            <person name="Huard M.D."/>
            <person name="Hughes L."/>
            <person name="Hurhula B."/>
            <person name="Husby M.E."/>
            <person name="Kamat A."/>
            <person name="Kanga B."/>
            <person name="Kashin S."/>
            <person name="Khazanovich D."/>
            <person name="Kisner P."/>
            <person name="Lance K."/>
            <person name="Lara M."/>
            <person name="Lee W."/>
            <person name="Lennon N."/>
            <person name="Letendre F."/>
            <person name="LeVine R."/>
            <person name="Lipovsky A."/>
            <person name="Liu X."/>
            <person name="Liu J."/>
            <person name="Liu S."/>
            <person name="Lokyitsang T."/>
            <person name="Lokyitsang Y."/>
            <person name="Lubonja R."/>
            <person name="Lui A."/>
            <person name="MacDonald P."/>
            <person name="Magnisalis V."/>
            <person name="Maru K."/>
            <person name="Matthews C."/>
            <person name="McCusker W."/>
            <person name="McDonough S."/>
            <person name="Mehta T."/>
            <person name="Meldrim J."/>
            <person name="Meneus L."/>
            <person name="Mihai O."/>
            <person name="Mihalev A."/>
            <person name="Mihova T."/>
            <person name="Mittelman R."/>
            <person name="Mlenga V."/>
            <person name="Montmayeur A."/>
            <person name="Mulrain L."/>
            <person name="Navidi A."/>
            <person name="Naylor J."/>
            <person name="Negash T."/>
            <person name="Nguyen T."/>
            <person name="Nguyen N."/>
            <person name="Nicol R."/>
            <person name="Norbu C."/>
            <person name="Norbu N."/>
            <person name="Novod N."/>
            <person name="O'Neill B."/>
            <person name="Osman S."/>
            <person name="Markiewicz E."/>
            <person name="Oyono O.L."/>
            <person name="Patti C."/>
            <person name="Phunkhang P."/>
            <person name="Pierre F."/>
            <person name="Priest M."/>
            <person name="Raghuraman S."/>
            <person name="Rege F."/>
            <person name="Reyes R."/>
            <person name="Rise C."/>
            <person name="Rogov P."/>
            <person name="Ross K."/>
            <person name="Ryan E."/>
            <person name="Settipalli S."/>
            <person name="Shea T."/>
            <person name="Sherpa N."/>
            <person name="Shi L."/>
            <person name="Shih D."/>
            <person name="Sparrow T."/>
            <person name="Spaulding J."/>
            <person name="Stalker J."/>
            <person name="Stange-Thomann N."/>
            <person name="Stavropoulos S."/>
            <person name="Stone C."/>
            <person name="Strader C."/>
            <person name="Tesfaye S."/>
            <person name="Thomson T."/>
            <person name="Thoulutsang Y."/>
            <person name="Thoulutsang D."/>
            <person name="Topham K."/>
            <person name="Topping I."/>
            <person name="Tsamla T."/>
            <person name="Vassiliev H."/>
            <person name="Vo A."/>
            <person name="Wangchuk T."/>
            <person name="Wangdi T."/>
            <person name="Weiand M."/>
            <person name="Wilkinson J."/>
            <person name="Wilson A."/>
            <person name="Yadav S."/>
            <person name="Young G."/>
            <person name="Yu Q."/>
            <person name="Zembek L."/>
            <person name="Zhong D."/>
            <person name="Zimmer A."/>
            <person name="Zwirko Z."/>
            <person name="Jaffe D.B."/>
            <person name="Alvarez P."/>
            <person name="Brockman W."/>
            <person name="Butler J."/>
            <person name="Chin C."/>
            <person name="Gnerre S."/>
            <person name="MacCallum I."/>
            <person name="Graves J.A."/>
            <person name="Ponting C.P."/>
            <person name="Breen M."/>
            <person name="Samollow P.B."/>
            <person name="Lander E.S."/>
            <person name="Lindblad-Toh K."/>
        </authorList>
    </citation>
    <scope>NUCLEOTIDE SEQUENCE [LARGE SCALE GENOMIC DNA]</scope>
</reference>
<dbReference type="PROSITE" id="PS00615">
    <property type="entry name" value="C_TYPE_LECTIN_1"/>
    <property type="match status" value="1"/>
</dbReference>
<dbReference type="InterPro" id="IPR016186">
    <property type="entry name" value="C-type_lectin-like/link_sf"/>
</dbReference>
<dbReference type="AlphaFoldDB" id="F7FE16"/>
<dbReference type="GO" id="GO:0009897">
    <property type="term" value="C:external side of plasma membrane"/>
    <property type="evidence" value="ECO:0000318"/>
    <property type="project" value="GO_Central"/>
</dbReference>
<keyword evidence="13" id="KW-1185">Reference proteome</keyword>
<accession>F7FE16</accession>
<feature type="domain" description="C-type lectin" evidence="11">
    <location>
        <begin position="187"/>
        <end position="304"/>
    </location>
</feature>
<dbReference type="FunCoup" id="F7FE16">
    <property type="interactions" value="329"/>
</dbReference>
<dbReference type="InterPro" id="IPR001304">
    <property type="entry name" value="C-type_lectin-like"/>
</dbReference>
<evidence type="ECO:0000256" key="8">
    <source>
        <dbReference type="SAM" id="Coils"/>
    </source>
</evidence>
<evidence type="ECO:0000313" key="12">
    <source>
        <dbReference type="Ensembl" id="ENSMODP00000007763.4"/>
    </source>
</evidence>
<keyword evidence="8" id="KW-0175">Coiled coil</keyword>
<dbReference type="Bgee" id="ENSMODG00000006260">
    <property type="expression patterns" value="Expressed in liver and 19 other cell types or tissues"/>
</dbReference>
<dbReference type="Pfam" id="PF03954">
    <property type="entry name" value="Lectin_N"/>
    <property type="match status" value="1"/>
</dbReference>
<keyword evidence="5 10" id="KW-0472">Membrane</keyword>
<dbReference type="GeneTree" id="ENSGT00940000161727"/>
<dbReference type="GO" id="GO:0038187">
    <property type="term" value="F:pattern recognition receptor activity"/>
    <property type="evidence" value="ECO:0000318"/>
    <property type="project" value="GO_Central"/>
</dbReference>
<proteinExistence type="predicted"/>
<dbReference type="Proteomes" id="UP000002280">
    <property type="component" value="Chromosome 2"/>
</dbReference>
<reference evidence="12" key="3">
    <citation type="submission" date="2025-09" db="UniProtKB">
        <authorList>
            <consortium name="Ensembl"/>
        </authorList>
    </citation>
    <scope>IDENTIFICATION</scope>
</reference>
<dbReference type="InterPro" id="IPR016187">
    <property type="entry name" value="CTDL_fold"/>
</dbReference>
<sequence length="311" mass="35368">MGIWRSGKAESSLCPSPQRNPDWGTNMAKDYQDLQHLESEDNGHQFSKGSPSPQSIFQRLCPPNRLLLVSLGISFILVVIVSVLGSKNTQLRGDLQTLKETFTNFSEKMKSEIQASNTQGSRMNEKVKSLEAKLQKHQKDRDEDSSNFFLHVQRISADLRTLNCQMAILQSNGSSSRICCPLGWLEFEESCYWFSRTGKSWNEAEKYCQLENSHLVVINSWNEQNFVAHHTSPAFAWIGLTDAEGLWKWVDGTSYDSAIKNWMPTQPDNWYGHGLGGGEDCAHLHADGGWNDDVCQRPYRWVCEMKLKKDV</sequence>
<keyword evidence="6" id="KW-1015">Disulfide bond</keyword>
<keyword evidence="3" id="KW-0430">Lectin</keyword>